<feature type="region of interest" description="Disordered" evidence="1">
    <location>
        <begin position="1"/>
        <end position="20"/>
    </location>
</feature>
<dbReference type="OrthoDB" id="3482512at2"/>
<keyword evidence="3" id="KW-1185">Reference proteome</keyword>
<reference evidence="2 3" key="1">
    <citation type="submission" date="2019-12" db="EMBL/GenBank/DDBJ databases">
        <title>Nocardia macrotermitis sp. nov. and Nocardia aurantia sp. nov., isolated from the gut of the fungus growing-termite Macrotermes natalensis.</title>
        <authorList>
            <person name="Christine B."/>
            <person name="Rene B."/>
        </authorList>
    </citation>
    <scope>NUCLEOTIDE SEQUENCE [LARGE SCALE GENOMIC DNA]</scope>
    <source>
        <strain evidence="2 3">DSM 102126</strain>
    </source>
</reference>
<evidence type="ECO:0000313" key="2">
    <source>
        <dbReference type="EMBL" id="MXQ67732.1"/>
    </source>
</evidence>
<sequence>MSEQQPAEPESAREPVRGAVAESHDLTASTWINPRDAFAITGLSTPALVYWANQSVISWRRIGRRRQYMREEMVIVAQLGTGRPPHLRSVRTHLAARKKQAKGSA</sequence>
<evidence type="ECO:0008006" key="4">
    <source>
        <dbReference type="Google" id="ProtNLM"/>
    </source>
</evidence>
<comment type="caution">
    <text evidence="2">The sequence shown here is derived from an EMBL/GenBank/DDBJ whole genome shotgun (WGS) entry which is preliminary data.</text>
</comment>
<gene>
    <name evidence="2" type="ORF">GQ466_27305</name>
</gene>
<accession>A0A6I4WM68</accession>
<dbReference type="EMBL" id="WUTW01000008">
    <property type="protein sequence ID" value="MXQ67732.1"/>
    <property type="molecule type" value="Genomic_DNA"/>
</dbReference>
<dbReference type="AlphaFoldDB" id="A0A6I4WM68"/>
<organism evidence="2 3">
    <name type="scientific">Actinomadura rayongensis</name>
    <dbReference type="NCBI Taxonomy" id="1429076"/>
    <lineage>
        <taxon>Bacteria</taxon>
        <taxon>Bacillati</taxon>
        <taxon>Actinomycetota</taxon>
        <taxon>Actinomycetes</taxon>
        <taxon>Streptosporangiales</taxon>
        <taxon>Thermomonosporaceae</taxon>
        <taxon>Actinomadura</taxon>
    </lineage>
</organism>
<proteinExistence type="predicted"/>
<evidence type="ECO:0000256" key="1">
    <source>
        <dbReference type="SAM" id="MobiDB-lite"/>
    </source>
</evidence>
<name>A0A6I4WM68_9ACTN</name>
<protein>
    <recommendedName>
        <fullName evidence="4">DNA-binding protein</fullName>
    </recommendedName>
</protein>
<dbReference type="Proteomes" id="UP000431901">
    <property type="component" value="Unassembled WGS sequence"/>
</dbReference>
<dbReference type="RefSeq" id="WP_161105917.1">
    <property type="nucleotide sequence ID" value="NZ_JBHLYI010000011.1"/>
</dbReference>
<evidence type="ECO:0000313" key="3">
    <source>
        <dbReference type="Proteomes" id="UP000431901"/>
    </source>
</evidence>